<evidence type="ECO:0000256" key="4">
    <source>
        <dbReference type="ARBA" id="ARBA00022679"/>
    </source>
</evidence>
<feature type="coiled-coil region" evidence="9">
    <location>
        <begin position="282"/>
        <end position="309"/>
    </location>
</feature>
<dbReference type="CDD" id="cd00082">
    <property type="entry name" value="HisKA"/>
    <property type="match status" value="1"/>
</dbReference>
<dbReference type="SUPFAM" id="SSF55785">
    <property type="entry name" value="PYP-like sensor domain (PAS domain)"/>
    <property type="match status" value="1"/>
</dbReference>
<evidence type="ECO:0000256" key="5">
    <source>
        <dbReference type="ARBA" id="ARBA00022741"/>
    </source>
</evidence>
<dbReference type="Proteomes" id="UP000231203">
    <property type="component" value="Unassembled WGS sequence"/>
</dbReference>
<evidence type="ECO:0000256" key="1">
    <source>
        <dbReference type="ARBA" id="ARBA00000085"/>
    </source>
</evidence>
<dbReference type="Pfam" id="PF00512">
    <property type="entry name" value="HisKA"/>
    <property type="match status" value="1"/>
</dbReference>
<keyword evidence="10" id="KW-0812">Transmembrane</keyword>
<dbReference type="Pfam" id="PF11845">
    <property type="entry name" value="Tll0287-like"/>
    <property type="match status" value="1"/>
</dbReference>
<dbReference type="InterPro" id="IPR005467">
    <property type="entry name" value="His_kinase_dom"/>
</dbReference>
<dbReference type="InterPro" id="IPR004358">
    <property type="entry name" value="Sig_transdc_His_kin-like_C"/>
</dbReference>
<evidence type="ECO:0000256" key="6">
    <source>
        <dbReference type="ARBA" id="ARBA00022777"/>
    </source>
</evidence>
<proteinExistence type="predicted"/>
<keyword evidence="10" id="KW-0472">Membrane</keyword>
<keyword evidence="3" id="KW-0597">Phosphoprotein</keyword>
<feature type="domain" description="Histidine kinase" evidence="11">
    <location>
        <begin position="592"/>
        <end position="801"/>
    </location>
</feature>
<evidence type="ECO:0000256" key="2">
    <source>
        <dbReference type="ARBA" id="ARBA00012438"/>
    </source>
</evidence>
<dbReference type="SMART" id="SM00387">
    <property type="entry name" value="HATPase_c"/>
    <property type="match status" value="1"/>
</dbReference>
<protein>
    <recommendedName>
        <fullName evidence="2">histidine kinase</fullName>
        <ecNumber evidence="2">2.7.13.3</ecNumber>
    </recommendedName>
</protein>
<evidence type="ECO:0000313" key="13">
    <source>
        <dbReference type="Proteomes" id="UP000231203"/>
    </source>
</evidence>
<dbReference type="EMBL" id="PDTI01000040">
    <property type="protein sequence ID" value="PIE62518.1"/>
    <property type="molecule type" value="Genomic_DNA"/>
</dbReference>
<dbReference type="PANTHER" id="PTHR43065:SF10">
    <property type="entry name" value="PEROXIDE STRESS-ACTIVATED HISTIDINE KINASE MAK3"/>
    <property type="match status" value="1"/>
</dbReference>
<dbReference type="SUPFAM" id="SSF55874">
    <property type="entry name" value="ATPase domain of HSP90 chaperone/DNA topoisomerase II/histidine kinase"/>
    <property type="match status" value="1"/>
</dbReference>
<reference evidence="12 13" key="1">
    <citation type="submission" date="2017-10" db="EMBL/GenBank/DDBJ databases">
        <title>Novel microbial diversity and functional potential in the marine mammal oral microbiome.</title>
        <authorList>
            <person name="Dudek N.K."/>
            <person name="Sun C.L."/>
            <person name="Burstein D."/>
            <person name="Kantor R.S."/>
            <person name="Aliaga Goltsman D.S."/>
            <person name="Bik E.M."/>
            <person name="Thomas B.C."/>
            <person name="Banfield J.F."/>
            <person name="Relman D.A."/>
        </authorList>
    </citation>
    <scope>NUCLEOTIDE SEQUENCE [LARGE SCALE GENOMIC DNA]</scope>
    <source>
        <strain evidence="12">DOLJORAL78_47_202</strain>
    </source>
</reference>
<keyword evidence="9" id="KW-0175">Coiled coil</keyword>
<comment type="caution">
    <text evidence="12">The sequence shown here is derived from an EMBL/GenBank/DDBJ whole genome shotgun (WGS) entry which is preliminary data.</text>
</comment>
<evidence type="ECO:0000259" key="11">
    <source>
        <dbReference type="PROSITE" id="PS50109"/>
    </source>
</evidence>
<keyword evidence="8" id="KW-0902">Two-component regulatory system</keyword>
<keyword evidence="5" id="KW-0547">Nucleotide-binding</keyword>
<dbReference type="InterPro" id="IPR021796">
    <property type="entry name" value="Tll0287-like_dom"/>
</dbReference>
<dbReference type="PROSITE" id="PS50109">
    <property type="entry name" value="HIS_KIN"/>
    <property type="match status" value="1"/>
</dbReference>
<dbReference type="PRINTS" id="PR00344">
    <property type="entry name" value="BCTRLSENSOR"/>
</dbReference>
<dbReference type="Gene3D" id="3.30.565.10">
    <property type="entry name" value="Histidine kinase-like ATPase, C-terminal domain"/>
    <property type="match status" value="1"/>
</dbReference>
<organism evidence="12 13">
    <name type="scientific">Desulfobacter postgatei</name>
    <dbReference type="NCBI Taxonomy" id="2293"/>
    <lineage>
        <taxon>Bacteria</taxon>
        <taxon>Pseudomonadati</taxon>
        <taxon>Thermodesulfobacteriota</taxon>
        <taxon>Desulfobacteria</taxon>
        <taxon>Desulfobacterales</taxon>
        <taxon>Desulfobacteraceae</taxon>
        <taxon>Desulfobacter</taxon>
    </lineage>
</organism>
<gene>
    <name evidence="12" type="ORF">CSA25_04855</name>
</gene>
<dbReference type="EC" id="2.7.13.3" evidence="2"/>
<keyword evidence="7" id="KW-0067">ATP-binding</keyword>
<dbReference type="InterPro" id="IPR013656">
    <property type="entry name" value="PAS_4"/>
</dbReference>
<name>A0A2G6MQZ8_9BACT</name>
<evidence type="ECO:0000256" key="10">
    <source>
        <dbReference type="SAM" id="Phobius"/>
    </source>
</evidence>
<dbReference type="InterPro" id="IPR036890">
    <property type="entry name" value="HATPase_C_sf"/>
</dbReference>
<dbReference type="PANTHER" id="PTHR43065">
    <property type="entry name" value="SENSOR HISTIDINE KINASE"/>
    <property type="match status" value="1"/>
</dbReference>
<sequence length="811" mass="91521">MFSSGLSLRLKFIFGLVFFTLALGICTSIILYFHFNSIMKSEISQRSRMVLAQSNAVQDYVKMVLRPEMFNVLPEGRFILKAMSSSYISREVMNRLNVEKNQSYHYSRVSIRPRNPLSAPDDLEAGLIRMFNRNRALSIWEDDAMVGNTEYHIVARPVVFKTSCMHCHGDPEQAPEELKKIYGDKNGFYYSPGEVGGVVVAGFPVNLIKNPAKEVTLQYLMYYLFGILIFTCLISLFFDCLVMKNLHHLTTIFKIRFSGEQEQGIIRKLGEKDEIEGLVESVDELALCLSNARDELEAYAQNLEIMVDKRTKEIHDRMEKHRADVRLFVKILSRFGSGATSGQIIRGALECIGTRFDADQVIYYCTVASDNAYAWKDKDPIEPLRDDIKEVSWKDHAFCKDNTVYIPVKSDESHWGILSITWASGIGKDTDYSVLHALGRQLATMIENVQAFSNVRYQNDMLQSVFEGISDPLFLIDAECRILMANEGSRKIFKSPDKKGRERELKKFLKKQQSSGAGVWEKMLETRKPVSREIGIGRDQSFRVFLYPLPTRREQAGLKIVLYAREITLEKQIMSRMQQAERLSAVGKMAAGVAHEINNPLGVISCYTDLIKDAVSDPDVLEDIAVIEKHTQNVKHIVKELLKLSRPKQPVSGICRINETVRDLVKVFQTQAASKGIRVRTELAEGLPQVKCDAGILEQILTNLWINAFDALQETGGQVKISTGLEKNGDEVLLSIQDNGPGIPDSVINSIFDPFFTTKMPGKGTGLGLAVIYGFISEIGGRIEVKNHAETCFEVYFPIESGFTNQGMRHE</sequence>
<evidence type="ECO:0000313" key="12">
    <source>
        <dbReference type="EMBL" id="PIE62518.1"/>
    </source>
</evidence>
<keyword evidence="4" id="KW-0808">Transferase</keyword>
<dbReference type="GO" id="GO:0005524">
    <property type="term" value="F:ATP binding"/>
    <property type="evidence" value="ECO:0007669"/>
    <property type="project" value="UniProtKB-KW"/>
</dbReference>
<dbReference type="SUPFAM" id="SSF47384">
    <property type="entry name" value="Homodimeric domain of signal transducing histidine kinase"/>
    <property type="match status" value="1"/>
</dbReference>
<dbReference type="InterPro" id="IPR003594">
    <property type="entry name" value="HATPase_dom"/>
</dbReference>
<dbReference type="Pfam" id="PF02518">
    <property type="entry name" value="HATPase_c"/>
    <property type="match status" value="1"/>
</dbReference>
<evidence type="ECO:0000256" key="7">
    <source>
        <dbReference type="ARBA" id="ARBA00022840"/>
    </source>
</evidence>
<keyword evidence="6" id="KW-0418">Kinase</keyword>
<dbReference type="SMART" id="SM00388">
    <property type="entry name" value="HisKA"/>
    <property type="match status" value="1"/>
</dbReference>
<dbReference type="InterPro" id="IPR036097">
    <property type="entry name" value="HisK_dim/P_sf"/>
</dbReference>
<comment type="catalytic activity">
    <reaction evidence="1">
        <text>ATP + protein L-histidine = ADP + protein N-phospho-L-histidine.</text>
        <dbReference type="EC" id="2.7.13.3"/>
    </reaction>
</comment>
<feature type="transmembrane region" description="Helical" evidence="10">
    <location>
        <begin position="12"/>
        <end position="35"/>
    </location>
</feature>
<accession>A0A2G6MQZ8</accession>
<dbReference type="AlphaFoldDB" id="A0A2G6MQZ8"/>
<dbReference type="Pfam" id="PF08448">
    <property type="entry name" value="PAS_4"/>
    <property type="match status" value="1"/>
</dbReference>
<evidence type="ECO:0000256" key="8">
    <source>
        <dbReference type="ARBA" id="ARBA00023012"/>
    </source>
</evidence>
<dbReference type="GO" id="GO:0000155">
    <property type="term" value="F:phosphorelay sensor kinase activity"/>
    <property type="evidence" value="ECO:0007669"/>
    <property type="project" value="InterPro"/>
</dbReference>
<dbReference type="Gene3D" id="3.30.450.20">
    <property type="entry name" value="PAS domain"/>
    <property type="match status" value="1"/>
</dbReference>
<evidence type="ECO:0000256" key="3">
    <source>
        <dbReference type="ARBA" id="ARBA00022553"/>
    </source>
</evidence>
<feature type="transmembrane region" description="Helical" evidence="10">
    <location>
        <begin position="219"/>
        <end position="238"/>
    </location>
</feature>
<dbReference type="Gene3D" id="1.10.287.130">
    <property type="match status" value="1"/>
</dbReference>
<keyword evidence="10" id="KW-1133">Transmembrane helix</keyword>
<evidence type="ECO:0000256" key="9">
    <source>
        <dbReference type="SAM" id="Coils"/>
    </source>
</evidence>
<dbReference type="InterPro" id="IPR035965">
    <property type="entry name" value="PAS-like_dom_sf"/>
</dbReference>
<dbReference type="InterPro" id="IPR003661">
    <property type="entry name" value="HisK_dim/P_dom"/>
</dbReference>